<dbReference type="Pfam" id="PF00561">
    <property type="entry name" value="Abhydrolase_1"/>
    <property type="match status" value="1"/>
</dbReference>
<sequence length="266" mass="30420">MRFGFFDSDGLKLRYFECGEGEPLILIHGLGDCIEGWTFQYEDFSKHFRVVALDLRGFGMSDVPEDVNFEDFARDVKNLMDHLGIEKANLLGLSMGGVVCLEFYKNYPEKVRSLILANTLHKLPEEGRAMFEQRLKVLESSPDMTRIAEFIAEVSIHQDRQDLKEMVKTILRKNNKEFYTKVTAEIGKINYEDLLPRIQVPTLVITAEFDVTTPPSLGREMAAVIPDAEIKEVSNAAHLAKLENPEEFNRYVIEFLKDQIFGSSED</sequence>
<dbReference type="PRINTS" id="PR00111">
    <property type="entry name" value="ABHYDROLASE"/>
</dbReference>
<reference evidence="4" key="1">
    <citation type="journal article" date="2020" name="mSystems">
        <title>Genome- and Community-Level Interaction Insights into Carbon Utilization and Element Cycling Functions of Hydrothermarchaeota in Hydrothermal Sediment.</title>
        <authorList>
            <person name="Zhou Z."/>
            <person name="Liu Y."/>
            <person name="Xu W."/>
            <person name="Pan J."/>
            <person name="Luo Z.H."/>
            <person name="Li M."/>
        </authorList>
    </citation>
    <scope>NUCLEOTIDE SEQUENCE [LARGE SCALE GENOMIC DNA]</scope>
    <source>
        <strain evidence="3">SpSt-12</strain>
        <strain evidence="4">SpSt-87</strain>
    </source>
</reference>
<dbReference type="GO" id="GO:0016020">
    <property type="term" value="C:membrane"/>
    <property type="evidence" value="ECO:0007669"/>
    <property type="project" value="TreeGrafter"/>
</dbReference>
<dbReference type="GO" id="GO:0016787">
    <property type="term" value="F:hydrolase activity"/>
    <property type="evidence" value="ECO:0007669"/>
    <property type="project" value="UniProtKB-KW"/>
</dbReference>
<dbReference type="EMBL" id="DSCQ01000017">
    <property type="protein sequence ID" value="HET20703.1"/>
    <property type="molecule type" value="Genomic_DNA"/>
</dbReference>
<evidence type="ECO:0000313" key="3">
    <source>
        <dbReference type="EMBL" id="HET20703.1"/>
    </source>
</evidence>
<name>A0A7C3M9P5_ARCFL</name>
<evidence type="ECO:0000313" key="4">
    <source>
        <dbReference type="EMBL" id="HFW32574.1"/>
    </source>
</evidence>
<keyword evidence="1 4" id="KW-0378">Hydrolase</keyword>
<dbReference type="PRINTS" id="PR00412">
    <property type="entry name" value="EPOXHYDRLASE"/>
</dbReference>
<dbReference type="AlphaFoldDB" id="A0A7C3M9P5"/>
<evidence type="ECO:0000256" key="1">
    <source>
        <dbReference type="ARBA" id="ARBA00022801"/>
    </source>
</evidence>
<dbReference type="PANTHER" id="PTHR43798:SF31">
    <property type="entry name" value="AB HYDROLASE SUPERFAMILY PROTEIN YCLE"/>
    <property type="match status" value="1"/>
</dbReference>
<proteinExistence type="predicted"/>
<dbReference type="PANTHER" id="PTHR43798">
    <property type="entry name" value="MONOACYLGLYCEROL LIPASE"/>
    <property type="match status" value="1"/>
</dbReference>
<accession>A0A7C3M9P5</accession>
<dbReference type="InterPro" id="IPR029058">
    <property type="entry name" value="AB_hydrolase_fold"/>
</dbReference>
<dbReference type="InterPro" id="IPR000639">
    <property type="entry name" value="Epox_hydrolase-like"/>
</dbReference>
<dbReference type="Gene3D" id="3.40.50.1820">
    <property type="entry name" value="alpha/beta hydrolase"/>
    <property type="match status" value="1"/>
</dbReference>
<dbReference type="EMBL" id="DTLB01000038">
    <property type="protein sequence ID" value="HFW32574.1"/>
    <property type="molecule type" value="Genomic_DNA"/>
</dbReference>
<gene>
    <name evidence="3" type="ORF">ENN70_01040</name>
    <name evidence="4" type="ORF">ENW66_06440</name>
</gene>
<dbReference type="InterPro" id="IPR050266">
    <property type="entry name" value="AB_hydrolase_sf"/>
</dbReference>
<feature type="domain" description="AB hydrolase-1" evidence="2">
    <location>
        <begin position="23"/>
        <end position="245"/>
    </location>
</feature>
<evidence type="ECO:0000259" key="2">
    <source>
        <dbReference type="Pfam" id="PF00561"/>
    </source>
</evidence>
<organism evidence="4">
    <name type="scientific">Archaeoglobus fulgidus</name>
    <dbReference type="NCBI Taxonomy" id="2234"/>
    <lineage>
        <taxon>Archaea</taxon>
        <taxon>Methanobacteriati</taxon>
        <taxon>Methanobacteriota</taxon>
        <taxon>Archaeoglobi</taxon>
        <taxon>Archaeoglobales</taxon>
        <taxon>Archaeoglobaceae</taxon>
        <taxon>Archaeoglobus</taxon>
    </lineage>
</organism>
<dbReference type="InterPro" id="IPR000073">
    <property type="entry name" value="AB_hydrolase_1"/>
</dbReference>
<dbReference type="SUPFAM" id="SSF53474">
    <property type="entry name" value="alpha/beta-Hydrolases"/>
    <property type="match status" value="1"/>
</dbReference>
<comment type="caution">
    <text evidence="4">The sequence shown here is derived from an EMBL/GenBank/DDBJ whole genome shotgun (WGS) entry which is preliminary data.</text>
</comment>
<protein>
    <submittedName>
        <fullName evidence="4">Alpha/beta fold hydrolase</fullName>
    </submittedName>
</protein>